<keyword evidence="2" id="KW-1185">Reference proteome</keyword>
<dbReference type="InterPro" id="IPR027417">
    <property type="entry name" value="P-loop_NTPase"/>
</dbReference>
<sequence length="591" mass="67521">MQLTQDPSTALQQARTEDLTSEEIIEYGCVSNNEQSILKLLCGPGCHLLEGSRGVGKSMLLRLAELSLDESFPVEKVVGVYVNFKTSILLENDRFSSEYYSFKIWVMAKILQEFTNKLLELGLIEGESTLDPYNRLLNVNDINTYGKSLDQKIIKLQKLALTKDNEERRIIESEIGTDFAGTFNNVELITETIREVCNKIKLKRIVFLFDEAAHTFIPEQQKIFFEMVKLLHGDVVSIKVAVYPGVTSYGGNFEYGQDAIPIPLERYDMYTATSREGLKSFFRQLLQKRLGKSPLAKTFFSKGEVLDLAIYLSNGNPRAFLHIMSKLERDKEFSTRNAILATAEYVENELVIYHKELSKRLPKLSNIVDLGYDVLRHYVVGEIQRKNEGKAPNFRKQTVFFTLEKECHFRIHRAMQLLCYSGLITKMGLVKIRDRKTAQRYAINLGIIATDKAFAKPFARQPADAIKLISKDDYREFYSTDQTFEELVQVHNDSLPPCTNCGRERENPQHAGCPYCMVPYSKDSILPSLLDDDIDKLAIPQIVLRSVKVDGRYKKVKDILFTTLEQLQSVYLIGPVRSRILRNAAEEYISG</sequence>
<reference evidence="1" key="1">
    <citation type="journal article" date="2016" name="Genome Announc.">
        <title>Draft genomes of two strains of Paenibacillus glucanolyticus with capability to degrade lignocellulose.</title>
        <authorList>
            <person name="Mathews S.L."/>
            <person name="Pawlak J."/>
            <person name="Grunden A.M."/>
        </authorList>
    </citation>
    <scope>NUCLEOTIDE SEQUENCE [LARGE SCALE GENOMIC DNA]</scope>
    <source>
        <strain evidence="1">SLM1</strain>
    </source>
</reference>
<accession>A0A163J9Q1</accession>
<dbReference type="EMBL" id="LWMH01000001">
    <property type="protein sequence ID" value="KZS46453.1"/>
    <property type="molecule type" value="Genomic_DNA"/>
</dbReference>
<organism evidence="1 2">
    <name type="scientific">Paenibacillus glucanolyticus</name>
    <dbReference type="NCBI Taxonomy" id="59843"/>
    <lineage>
        <taxon>Bacteria</taxon>
        <taxon>Bacillati</taxon>
        <taxon>Bacillota</taxon>
        <taxon>Bacilli</taxon>
        <taxon>Bacillales</taxon>
        <taxon>Paenibacillaceae</taxon>
        <taxon>Paenibacillus</taxon>
    </lineage>
</organism>
<evidence type="ECO:0000313" key="1">
    <source>
        <dbReference type="EMBL" id="KZS46453.1"/>
    </source>
</evidence>
<dbReference type="Pfam" id="PF24389">
    <property type="entry name" value="ORC-CDC6-like"/>
    <property type="match status" value="1"/>
</dbReference>
<dbReference type="SUPFAM" id="SSF52540">
    <property type="entry name" value="P-loop containing nucleoside triphosphate hydrolases"/>
    <property type="match status" value="1"/>
</dbReference>
<name>A0A163J9Q1_9BACL</name>
<dbReference type="InterPro" id="IPR056955">
    <property type="entry name" value="ORC-CDC6-like"/>
</dbReference>
<comment type="caution">
    <text evidence="1">The sequence shown here is derived from an EMBL/GenBank/DDBJ whole genome shotgun (WGS) entry which is preliminary data.</text>
</comment>
<dbReference type="Proteomes" id="UP000076796">
    <property type="component" value="Unassembled WGS sequence"/>
</dbReference>
<evidence type="ECO:0000313" key="2">
    <source>
        <dbReference type="Proteomes" id="UP000076796"/>
    </source>
</evidence>
<dbReference type="OrthoDB" id="7788065at2"/>
<proteinExistence type="predicted"/>
<protein>
    <recommendedName>
        <fullName evidence="3">Zinc ribbon domain-containing protein</fullName>
    </recommendedName>
</protein>
<dbReference type="GeneID" id="97558232"/>
<gene>
    <name evidence="1" type="ORF">AWU65_11270</name>
</gene>
<dbReference type="RefSeq" id="WP_082834279.1">
    <property type="nucleotide sequence ID" value="NZ_CP147845.1"/>
</dbReference>
<dbReference type="AlphaFoldDB" id="A0A163J9Q1"/>
<evidence type="ECO:0008006" key="3">
    <source>
        <dbReference type="Google" id="ProtNLM"/>
    </source>
</evidence>